<gene>
    <name evidence="3" type="ORF">SAMN04488505_109151</name>
</gene>
<protein>
    <submittedName>
        <fullName evidence="3">Uncharacterized SAM-binding protein YcdF, DUF218 family</fullName>
    </submittedName>
</protein>
<dbReference type="EMBL" id="FOBB01000009">
    <property type="protein sequence ID" value="SEN28798.1"/>
    <property type="molecule type" value="Genomic_DNA"/>
</dbReference>
<dbReference type="RefSeq" id="WP_089919284.1">
    <property type="nucleotide sequence ID" value="NZ_FOBB01000009.1"/>
</dbReference>
<dbReference type="Gene3D" id="3.40.50.620">
    <property type="entry name" value="HUPs"/>
    <property type="match status" value="1"/>
</dbReference>
<evidence type="ECO:0000313" key="4">
    <source>
        <dbReference type="Proteomes" id="UP000198984"/>
    </source>
</evidence>
<dbReference type="Pfam" id="PF02698">
    <property type="entry name" value="DUF218"/>
    <property type="match status" value="1"/>
</dbReference>
<evidence type="ECO:0000259" key="2">
    <source>
        <dbReference type="Pfam" id="PF02698"/>
    </source>
</evidence>
<sequence>MIFRKLLLYCALAGTIPAALQAQNQPSFDPAYQFVQSGNLVQDKNFYLLTLLEQEPTLHKALEHNKILQQIYKQQLKEVDKITDSCKNAACFATPLLFDSNEIKAIGNALEQVYKAQPAFRATLQQHLKPSGAFMRYESLPDVKILEERWREEANGLNYILTAYTRNTGLRYPRIDSAMYNVHSDTYTRAVRDILVTYKQHPEASGLFFTPTLHLAMDLLQLNKKDHAARHEPMALTNQKTLAQLSSVQWDKFDYSAILVLGAGPDDDAPISVMNKLRCRTAADIYQKNKAPFVIVSGGYVHPFGTKYSEAIEMKRFLADSCNVPETAILVDPHARHTTTNLRNANRILFRNGFPTDKKILCTSSKAHLIYVASVFFEKVCLKDMGYLPYRKLRQVDDLSIEYYPVAESLHEDPLDPLDP</sequence>
<dbReference type="CDD" id="cd06259">
    <property type="entry name" value="YdcF-like"/>
    <property type="match status" value="1"/>
</dbReference>
<dbReference type="GO" id="GO:0005886">
    <property type="term" value="C:plasma membrane"/>
    <property type="evidence" value="ECO:0007669"/>
    <property type="project" value="TreeGrafter"/>
</dbReference>
<keyword evidence="1" id="KW-0732">Signal</keyword>
<name>A0A1H8FCS2_9BACT</name>
<dbReference type="InterPro" id="IPR014729">
    <property type="entry name" value="Rossmann-like_a/b/a_fold"/>
</dbReference>
<accession>A0A1H8FCS2</accession>
<organism evidence="3 4">
    <name type="scientific">Chitinophaga rupis</name>
    <dbReference type="NCBI Taxonomy" id="573321"/>
    <lineage>
        <taxon>Bacteria</taxon>
        <taxon>Pseudomonadati</taxon>
        <taxon>Bacteroidota</taxon>
        <taxon>Chitinophagia</taxon>
        <taxon>Chitinophagales</taxon>
        <taxon>Chitinophagaceae</taxon>
        <taxon>Chitinophaga</taxon>
    </lineage>
</organism>
<dbReference type="PANTHER" id="PTHR30336">
    <property type="entry name" value="INNER MEMBRANE PROTEIN, PROBABLE PERMEASE"/>
    <property type="match status" value="1"/>
</dbReference>
<dbReference type="InterPro" id="IPR051599">
    <property type="entry name" value="Cell_Envelope_Assoc"/>
</dbReference>
<feature type="chain" id="PRO_5011709018" evidence="1">
    <location>
        <begin position="23"/>
        <end position="420"/>
    </location>
</feature>
<reference evidence="3 4" key="1">
    <citation type="submission" date="2016-10" db="EMBL/GenBank/DDBJ databases">
        <authorList>
            <person name="de Groot N.N."/>
        </authorList>
    </citation>
    <scope>NUCLEOTIDE SEQUENCE [LARGE SCALE GENOMIC DNA]</scope>
    <source>
        <strain evidence="3 4">DSM 21039</strain>
    </source>
</reference>
<dbReference type="Proteomes" id="UP000198984">
    <property type="component" value="Unassembled WGS sequence"/>
</dbReference>
<feature type="signal peptide" evidence="1">
    <location>
        <begin position="1"/>
        <end position="22"/>
    </location>
</feature>
<dbReference type="OrthoDB" id="1092058at2"/>
<evidence type="ECO:0000256" key="1">
    <source>
        <dbReference type="SAM" id="SignalP"/>
    </source>
</evidence>
<keyword evidence="4" id="KW-1185">Reference proteome</keyword>
<dbReference type="AlphaFoldDB" id="A0A1H8FCS2"/>
<feature type="domain" description="DUF218" evidence="2">
    <location>
        <begin position="257"/>
        <end position="380"/>
    </location>
</feature>
<dbReference type="InterPro" id="IPR003848">
    <property type="entry name" value="DUF218"/>
</dbReference>
<proteinExistence type="predicted"/>
<evidence type="ECO:0000313" key="3">
    <source>
        <dbReference type="EMBL" id="SEN28798.1"/>
    </source>
</evidence>
<dbReference type="PANTHER" id="PTHR30336:SF20">
    <property type="entry name" value="DUF218 DOMAIN-CONTAINING PROTEIN"/>
    <property type="match status" value="1"/>
</dbReference>
<dbReference type="STRING" id="573321.SAMN04488505_109151"/>